<evidence type="ECO:0000256" key="7">
    <source>
        <dbReference type="ARBA" id="ARBA00022989"/>
    </source>
</evidence>
<dbReference type="CDD" id="cd00063">
    <property type="entry name" value="FN3"/>
    <property type="match status" value="2"/>
</dbReference>
<dbReference type="SUPFAM" id="SSF49265">
    <property type="entry name" value="Fibronectin type III"/>
    <property type="match status" value="2"/>
</dbReference>
<dbReference type="Pfam" id="PF23144">
    <property type="entry name" value="Fn3_PTPRU"/>
    <property type="match status" value="2"/>
</dbReference>
<dbReference type="InParanoid" id="A0A803K2D1"/>
<feature type="domain" description="Tyrosine specific protein phosphatases" evidence="18">
    <location>
        <begin position="1255"/>
        <end position="1329"/>
    </location>
</feature>
<dbReference type="PROSITE" id="PS50056">
    <property type="entry name" value="TYR_PHOSPHATASE_2"/>
    <property type="match status" value="2"/>
</dbReference>
<dbReference type="GO" id="GO:0004725">
    <property type="term" value="F:protein tyrosine phosphatase activity"/>
    <property type="evidence" value="ECO:0007669"/>
    <property type="project" value="UniProtKB-EC"/>
</dbReference>
<dbReference type="GO" id="GO:0016020">
    <property type="term" value="C:membrane"/>
    <property type="evidence" value="ECO:0007669"/>
    <property type="project" value="UniProtKB-SubCell"/>
</dbReference>
<dbReference type="SMART" id="SM00060">
    <property type="entry name" value="FN3"/>
    <property type="match status" value="4"/>
</dbReference>
<evidence type="ECO:0000256" key="16">
    <source>
        <dbReference type="SAM" id="SignalP"/>
    </source>
</evidence>
<reference evidence="21" key="1">
    <citation type="journal article" date="2010" name="Science">
        <title>The genome of the Western clawed frog Xenopus tropicalis.</title>
        <authorList>
            <person name="Hellsten U."/>
            <person name="Harland R.M."/>
            <person name="Gilchrist M.J."/>
            <person name="Hendrix D."/>
            <person name="Jurka J."/>
            <person name="Kapitonov V."/>
            <person name="Ovcharenko I."/>
            <person name="Putnam N.H."/>
            <person name="Shu S."/>
            <person name="Taher L."/>
            <person name="Blitz I.L."/>
            <person name="Blumberg B."/>
            <person name="Dichmann D.S."/>
            <person name="Dubchak I."/>
            <person name="Amaya E."/>
            <person name="Detter J.C."/>
            <person name="Fletcher R."/>
            <person name="Gerhard D.S."/>
            <person name="Goodstein D."/>
            <person name="Graves T."/>
            <person name="Grigoriev I.V."/>
            <person name="Grimwood J."/>
            <person name="Kawashima T."/>
            <person name="Lindquist E."/>
            <person name="Lucas S.M."/>
            <person name="Mead P.E."/>
            <person name="Mitros T."/>
            <person name="Ogino H."/>
            <person name="Ohta Y."/>
            <person name="Poliakov A.V."/>
            <person name="Pollet N."/>
            <person name="Robert J."/>
            <person name="Salamov A."/>
            <person name="Sater A.K."/>
            <person name="Schmutz J."/>
            <person name="Terry A."/>
            <person name="Vize P.D."/>
            <person name="Warren W.C."/>
            <person name="Wells D."/>
            <person name="Wills A."/>
            <person name="Wilson R.K."/>
            <person name="Zimmerman L.B."/>
            <person name="Zorn A.M."/>
            <person name="Grainger R."/>
            <person name="Grammer T."/>
            <person name="Khokha M.K."/>
            <person name="Richardson P.M."/>
            <person name="Rokhsar D.S."/>
        </authorList>
    </citation>
    <scope>NUCLEOTIDE SEQUENCE [LARGE SCALE GENOMIC DNA]</scope>
    <source>
        <strain evidence="21">Nigerian</strain>
    </source>
</reference>
<dbReference type="PANTHER" id="PTHR19134">
    <property type="entry name" value="RECEPTOR-TYPE TYROSINE-PROTEIN PHOSPHATASE"/>
    <property type="match status" value="1"/>
</dbReference>
<dbReference type="InterPro" id="IPR000436">
    <property type="entry name" value="Sushi_SCR_CCP_dom"/>
</dbReference>
<evidence type="ECO:0000256" key="9">
    <source>
        <dbReference type="ARBA" id="ARBA00023157"/>
    </source>
</evidence>
<dbReference type="GeneTree" id="ENSGT00940000166904"/>
<feature type="domain" description="Sushi" evidence="20">
    <location>
        <begin position="33"/>
        <end position="100"/>
    </location>
</feature>
<keyword evidence="3" id="KW-0812">Transmembrane</keyword>
<dbReference type="InterPro" id="IPR003961">
    <property type="entry name" value="FN3_dom"/>
</dbReference>
<keyword evidence="5" id="KW-0378">Hydrolase</keyword>
<evidence type="ECO:0000256" key="13">
    <source>
        <dbReference type="ARBA" id="ARBA00072470"/>
    </source>
</evidence>
<dbReference type="InterPro" id="IPR029021">
    <property type="entry name" value="Prot-tyrosine_phosphatase-like"/>
</dbReference>
<evidence type="ECO:0000256" key="6">
    <source>
        <dbReference type="ARBA" id="ARBA00022912"/>
    </source>
</evidence>
<dbReference type="SMART" id="SM00032">
    <property type="entry name" value="CCP"/>
    <property type="match status" value="5"/>
</dbReference>
<evidence type="ECO:0000256" key="10">
    <source>
        <dbReference type="ARBA" id="ARBA00023180"/>
    </source>
</evidence>
<evidence type="ECO:0000256" key="15">
    <source>
        <dbReference type="SAM" id="MobiDB-lite"/>
    </source>
</evidence>
<feature type="signal peptide" evidence="16">
    <location>
        <begin position="1"/>
        <end position="18"/>
    </location>
</feature>
<dbReference type="Gene3D" id="2.20.28.230">
    <property type="match status" value="1"/>
</dbReference>
<feature type="domain" description="Fibronectin type-III" evidence="19">
    <location>
        <begin position="761"/>
        <end position="858"/>
    </location>
</feature>
<dbReference type="CDD" id="cd00033">
    <property type="entry name" value="CCP"/>
    <property type="match status" value="1"/>
</dbReference>
<keyword evidence="7" id="KW-1133">Transmembrane helix</keyword>
<dbReference type="Gene3D" id="2.60.40.10">
    <property type="entry name" value="Immunoglobulins"/>
    <property type="match status" value="4"/>
</dbReference>
<evidence type="ECO:0000259" key="20">
    <source>
        <dbReference type="PROSITE" id="PS50923"/>
    </source>
</evidence>
<reference evidence="21" key="2">
    <citation type="submission" date="2021-03" db="UniProtKB">
        <authorList>
            <consortium name="Ensembl"/>
        </authorList>
    </citation>
    <scope>IDENTIFICATION</scope>
</reference>
<feature type="chain" id="PRO_5030563955" description="Tyrosine-protein phosphatase non-receptor type 20" evidence="16">
    <location>
        <begin position="19"/>
        <end position="1639"/>
    </location>
</feature>
<dbReference type="PROSITE" id="PS50923">
    <property type="entry name" value="SUSHI"/>
    <property type="match status" value="2"/>
</dbReference>
<evidence type="ECO:0000256" key="1">
    <source>
        <dbReference type="ARBA" id="ARBA00004479"/>
    </source>
</evidence>
<accession>A0A803K2D1</accession>
<keyword evidence="14" id="KW-0768">Sushi</keyword>
<dbReference type="SMART" id="SM00404">
    <property type="entry name" value="PTPc_motif"/>
    <property type="match status" value="2"/>
</dbReference>
<organism evidence="21">
    <name type="scientific">Xenopus tropicalis</name>
    <name type="common">Western clawed frog</name>
    <name type="synonym">Silurana tropicalis</name>
    <dbReference type="NCBI Taxonomy" id="8364"/>
    <lineage>
        <taxon>Eukaryota</taxon>
        <taxon>Metazoa</taxon>
        <taxon>Chordata</taxon>
        <taxon>Craniata</taxon>
        <taxon>Vertebrata</taxon>
        <taxon>Euteleostomi</taxon>
        <taxon>Amphibia</taxon>
        <taxon>Batrachia</taxon>
        <taxon>Anura</taxon>
        <taxon>Pipoidea</taxon>
        <taxon>Pipidae</taxon>
        <taxon>Xenopodinae</taxon>
        <taxon>Xenopus</taxon>
        <taxon>Silurana</taxon>
    </lineage>
</organism>
<sequence>MSPSCLCCLLLLALAVLGEEEDGQSRDGSHSVAQCAKPTAPGIESVSNQREPNRDYYNRGEEVTVTCAPGYQSVSQIIRCKKTEKNGTRSNWDVSLPCIAFQVNVRRVTPTSISLQWECQPGPCRSYWYMSVSCEAGGQIRGSSQIHTVTEGATVRGLEPHTEYIITISGLRRGKWTELERRTIRTEESAPGKPDFTQYPSINNNTLKWRLSETHGVLTGYQLNISAHREYDITFSETESHWLGPNVTEFNMELRNGTNYTVTLRGFTVSGPGEPAVWAHETSIGEPPEPINKWIGVANQAAFFLLHSVPSQHGPISSYEIIIAQGWNGSLRQLCTSYTSTLYNSSQVPTLYTAMLLPAENVTGSMNVTLGDGRHDGTFYNAPLRSDQNYTLYVRVTSTWKKVTKSSCTRFGPFRKQCPKSALSLGTNVQLDPPQDYYLPNTGVSVRCPGGYKPSRGNITCKAEQDKSVWDVTAPILCVEQCRKSALSLGTNVQLVPPQDYYLPNTGVSVRCPGGYKPSRDRITCKAEQNKSVWDVTAPILCVAQCAKPTAPGIESVSNQKDYYNRGEEVTVTCETGYQSVSRPITCKWNGTHSNWNVSAPCIEQCAKPTAQGVNSSSLKKHFYDVGESVTVTCARGYQSVSRAPGYQSVSGAITCETNGGRPNWNVSVPCIAFQVNVRRVTPTSISLQWECQPGPCRSYWSISVSYWPKGQKEKVIHTVTEGATVRGLEPHTEYIITIYGYRQGKWTELERRTIRTEESAPGKPDFTQDPSINNNTLKWRLLETHGVLTGYQLNISAHREYDITFSETESHWLGPNVTEFNMELKYGTNYTVTLRGFTVSGPGEPAVWAHETSIGEPPEPINKWIGVANQAAFFLLHSVPSQHGPISSYEIIIAQGWNGNLSQICTSYTSTLYNSSQVPTLYTAMLLPAENVTGSMNVTLGDGRNDGTFYNAPLRSDQNYTLYVRVTSTWKEVNKSSCTRFGPFLIEEKWPLPVPALIGGLAGGGALLLLVALLAFCGLVRSAKCRSPFGKSNGIPMSNRNERGRKKRDIPVDDLLEVVKRFRNEELLVTGGSDEENSSLLLVGRPKEYKELPSGPLYPCAAASSEQNRTKNRYKKVIPYDNSRVILRSDPSGSGYINASYIDGYRHPKFFIATQGPLPETVAHFWNMVWQENSSVIVMLTGLEEQNKVKCERYWPEETQTYGDIRVSVQSSTQTGALVTRSLALQKVGGTAQRTVEHLHYLQWPDHGVPNKPSGLLQLVEQMNECKLPGSGPVIVHCSAGIGRTGTLLALDILLKRARAEGKVNVYECTLQMRRKRLNMVQTQGQYVFLYDVLLETLVCGATSLPIGGVQSHVCKMAALDPVTKTSGFTKEFQAVEKLTELYKICSYREAQKPENHCKNLDSDIIPGDHCRPILMSVMDQHGAPGYINAVFVNSNSQEDLFIVTQLPNWETLADLWSLVWDYRCTAIVVMHSAQEIRELCPHFWPESGESTYSNFRLRKISSLRDSGFSGATLHLQHKKEPALEVQLWHLDSWPKDKPVPQDPGAIISLIGKVERLQNGESHVLVMCGDGATRSGVFCAGTVICDQIRSDGFLDVSQAVRSLKQRRSQLIPNVAQYSFCYSLAQSYLSSFETYGNFQ</sequence>
<dbReference type="CDD" id="cd00047">
    <property type="entry name" value="PTPc"/>
    <property type="match status" value="1"/>
</dbReference>
<keyword evidence="6" id="KW-0904">Protein phosphatase</keyword>
<evidence type="ECO:0000259" key="19">
    <source>
        <dbReference type="PROSITE" id="PS50853"/>
    </source>
</evidence>
<feature type="domain" description="Tyrosine-protein phosphatase" evidence="17">
    <location>
        <begin position="1370"/>
        <end position="1628"/>
    </location>
</feature>
<evidence type="ECO:0000256" key="5">
    <source>
        <dbReference type="ARBA" id="ARBA00022801"/>
    </source>
</evidence>
<dbReference type="PROSITE" id="PS50055">
    <property type="entry name" value="TYR_PHOSPHATASE_PTP"/>
    <property type="match status" value="2"/>
</dbReference>
<feature type="domain" description="Tyrosine-protein phosphatase" evidence="17">
    <location>
        <begin position="1086"/>
        <end position="1338"/>
    </location>
</feature>
<evidence type="ECO:0000259" key="17">
    <source>
        <dbReference type="PROSITE" id="PS50055"/>
    </source>
</evidence>
<name>A0A803K2D1_XENTR</name>
<proteinExistence type="predicted"/>
<dbReference type="InterPro" id="IPR035976">
    <property type="entry name" value="Sushi/SCR/CCP_sf"/>
</dbReference>
<feature type="domain" description="Sushi" evidence="20">
    <location>
        <begin position="544"/>
        <end position="604"/>
    </location>
</feature>
<dbReference type="EC" id="3.1.3.48" evidence="2"/>
<dbReference type="SMART" id="SM00194">
    <property type="entry name" value="PTPc"/>
    <property type="match status" value="2"/>
</dbReference>
<evidence type="ECO:0000256" key="11">
    <source>
        <dbReference type="ARBA" id="ARBA00051722"/>
    </source>
</evidence>
<dbReference type="InterPro" id="IPR013783">
    <property type="entry name" value="Ig-like_fold"/>
</dbReference>
<evidence type="ECO:0000259" key="18">
    <source>
        <dbReference type="PROSITE" id="PS50056"/>
    </source>
</evidence>
<dbReference type="InterPro" id="IPR016130">
    <property type="entry name" value="Tyr_Pase_AS"/>
</dbReference>
<feature type="domain" description="Fibronectin type-III" evidence="19">
    <location>
        <begin position="190"/>
        <end position="287"/>
    </location>
</feature>
<protein>
    <recommendedName>
        <fullName evidence="13">Tyrosine-protein phosphatase non-receptor type 20</fullName>
        <ecNumber evidence="2">3.1.3.48</ecNumber>
    </recommendedName>
</protein>
<evidence type="ECO:0000313" key="21">
    <source>
        <dbReference type="Ensembl" id="ENSXETP00000114470"/>
    </source>
</evidence>
<evidence type="ECO:0000256" key="2">
    <source>
        <dbReference type="ARBA" id="ARBA00013064"/>
    </source>
</evidence>
<evidence type="ECO:0000256" key="12">
    <source>
        <dbReference type="ARBA" id="ARBA00058215"/>
    </source>
</evidence>
<comment type="caution">
    <text evidence="14">Lacks conserved residue(s) required for the propagation of feature annotation.</text>
</comment>
<evidence type="ECO:0000256" key="14">
    <source>
        <dbReference type="PROSITE-ProRule" id="PRU00302"/>
    </source>
</evidence>
<evidence type="ECO:0000256" key="8">
    <source>
        <dbReference type="ARBA" id="ARBA00023136"/>
    </source>
</evidence>
<feature type="domain" description="Fibronectin type-III" evidence="19">
    <location>
        <begin position="670"/>
        <end position="760"/>
    </location>
</feature>
<dbReference type="InterPro" id="IPR000242">
    <property type="entry name" value="PTP_cat"/>
</dbReference>
<dbReference type="FunFam" id="3.90.190.10:FF:000062">
    <property type="entry name" value="Receptor-type tyrosine-protein phosphatase kappa"/>
    <property type="match status" value="1"/>
</dbReference>
<dbReference type="Pfam" id="PF00041">
    <property type="entry name" value="fn3"/>
    <property type="match status" value="2"/>
</dbReference>
<keyword evidence="8" id="KW-0472">Membrane</keyword>
<keyword evidence="4 16" id="KW-0732">Signal</keyword>
<dbReference type="FunFam" id="3.90.190.10:FF:000102">
    <property type="entry name" value="Receptor-type tyrosine-protein phosphatase"/>
    <property type="match status" value="1"/>
</dbReference>
<evidence type="ECO:0000256" key="3">
    <source>
        <dbReference type="ARBA" id="ARBA00022692"/>
    </source>
</evidence>
<comment type="catalytic activity">
    <reaction evidence="11">
        <text>O-phospho-L-tyrosyl-[protein] + H2O = L-tyrosyl-[protein] + phosphate</text>
        <dbReference type="Rhea" id="RHEA:10684"/>
        <dbReference type="Rhea" id="RHEA-COMP:10136"/>
        <dbReference type="Rhea" id="RHEA-COMP:20101"/>
        <dbReference type="ChEBI" id="CHEBI:15377"/>
        <dbReference type="ChEBI" id="CHEBI:43474"/>
        <dbReference type="ChEBI" id="CHEBI:46858"/>
        <dbReference type="ChEBI" id="CHEBI:61978"/>
        <dbReference type="EC" id="3.1.3.48"/>
    </reaction>
</comment>
<dbReference type="Gene3D" id="2.10.70.10">
    <property type="entry name" value="Complement Module, domain 1"/>
    <property type="match status" value="1"/>
</dbReference>
<dbReference type="InterPro" id="IPR050348">
    <property type="entry name" value="Protein-Tyr_Phosphatase"/>
</dbReference>
<comment type="function">
    <text evidence="12">Tyrosine-protein phosphatase targeted to sites of actin polymerization in response of varied extracellular stimuli. Has tyrosine phosphatase activity towards various tyrosyl phosphorylated substrates.</text>
</comment>
<dbReference type="PROSITE" id="PS50853">
    <property type="entry name" value="FN3"/>
    <property type="match status" value="4"/>
</dbReference>
<dbReference type="InterPro" id="IPR003595">
    <property type="entry name" value="Tyr_Pase_cat"/>
</dbReference>
<dbReference type="Gene3D" id="3.90.190.10">
    <property type="entry name" value="Protein tyrosine phosphatase superfamily"/>
    <property type="match status" value="2"/>
</dbReference>
<dbReference type="InterPro" id="IPR000387">
    <property type="entry name" value="Tyr_Pase_dom"/>
</dbReference>
<keyword evidence="9" id="KW-1015">Disulfide bond</keyword>
<comment type="subcellular location">
    <subcellularLocation>
        <location evidence="1">Membrane</location>
        <topology evidence="1">Single-pass type I membrane protein</topology>
    </subcellularLocation>
</comment>
<dbReference type="SUPFAM" id="SSF57535">
    <property type="entry name" value="Complement control module/SCR domain"/>
    <property type="match status" value="1"/>
</dbReference>
<feature type="domain" description="Tyrosine specific protein phosphatases" evidence="18">
    <location>
        <begin position="1549"/>
        <end position="1619"/>
    </location>
</feature>
<dbReference type="InterPro" id="IPR036116">
    <property type="entry name" value="FN3_sf"/>
</dbReference>
<dbReference type="Ensembl" id="ENSXETT00000121316">
    <property type="protein sequence ID" value="ENSXETP00000114470"/>
    <property type="gene ID" value="ENSXETG00000047085"/>
</dbReference>
<dbReference type="InterPro" id="IPR057598">
    <property type="entry name" value="Fn3_PTPRU"/>
</dbReference>
<dbReference type="Pfam" id="PF00084">
    <property type="entry name" value="Sushi"/>
    <property type="match status" value="2"/>
</dbReference>
<dbReference type="SUPFAM" id="SSF52799">
    <property type="entry name" value="(Phosphotyrosine protein) phosphatases II"/>
    <property type="match status" value="2"/>
</dbReference>
<gene>
    <name evidence="21" type="primary">LOC101732936</name>
</gene>
<keyword evidence="10" id="KW-0325">Glycoprotein</keyword>
<feature type="region of interest" description="Disordered" evidence="15">
    <location>
        <begin position="23"/>
        <end position="54"/>
    </location>
</feature>
<dbReference type="Pfam" id="PF00102">
    <property type="entry name" value="Y_phosphatase"/>
    <property type="match status" value="2"/>
</dbReference>
<feature type="domain" description="Fibronectin type-III" evidence="19">
    <location>
        <begin position="97"/>
        <end position="189"/>
    </location>
</feature>
<dbReference type="PANTHER" id="PTHR19134:SF209">
    <property type="entry name" value="RECEPTOR-TYPE TYROSINE-PROTEIN PHOSPHATASE KAPPA"/>
    <property type="match status" value="1"/>
</dbReference>
<dbReference type="PRINTS" id="PR00700">
    <property type="entry name" value="PRTYPHPHTASE"/>
</dbReference>
<dbReference type="PROSITE" id="PS00383">
    <property type="entry name" value="TYR_PHOSPHATASE_1"/>
    <property type="match status" value="1"/>
</dbReference>
<evidence type="ECO:0000256" key="4">
    <source>
        <dbReference type="ARBA" id="ARBA00022729"/>
    </source>
</evidence>